<organism evidence="1 2">
    <name type="scientific">Staphylococcus phage phiSA_BS1</name>
    <dbReference type="NCBI Taxonomy" id="2126734"/>
    <lineage>
        <taxon>Viruses</taxon>
        <taxon>Duplodnaviria</taxon>
        <taxon>Heunggongvirae</taxon>
        <taxon>Uroviricota</taxon>
        <taxon>Caudoviricetes</taxon>
        <taxon>Herelleviridae</taxon>
        <taxon>Twortvirinae</taxon>
        <taxon>Baoshanvirus</taxon>
        <taxon>Baoshanvirus BS1</taxon>
    </lineage>
</organism>
<sequence length="114" mass="13259">MNELKFIPTYRVINRRNVSRNKVELLLVNLANDFDVITIKVSETASSMIADRSDYSITTRTKRTWYTLWLGKKEEYHVLGNIDEEGKVLMTVTSASLSDEAIENFKKEWKRGNL</sequence>
<dbReference type="Proteomes" id="UP000241797">
    <property type="component" value="Segment"/>
</dbReference>
<evidence type="ECO:0000313" key="2">
    <source>
        <dbReference type="Proteomes" id="UP000241797"/>
    </source>
</evidence>
<dbReference type="EMBL" id="MH078572">
    <property type="protein sequence ID" value="AVP40379.1"/>
    <property type="molecule type" value="Genomic_DNA"/>
</dbReference>
<dbReference type="GeneID" id="54990131"/>
<protein>
    <submittedName>
        <fullName evidence="1">Uncharacterized protein</fullName>
    </submittedName>
</protein>
<evidence type="ECO:0000313" key="1">
    <source>
        <dbReference type="EMBL" id="AVP40379.1"/>
    </source>
</evidence>
<accession>A0A2P1MXS6</accession>
<keyword evidence="2" id="KW-1185">Reference proteome</keyword>
<proteinExistence type="predicted"/>
<reference evidence="1 2" key="1">
    <citation type="submission" date="2018-03" db="EMBL/GenBank/DDBJ databases">
        <title>Isolation, the biological characteristics and genomics of two new strains of lysate Staphylococcus aureus phage.</title>
        <authorList>
            <person name="Jin X."/>
            <person name="Zhang C."/>
        </authorList>
    </citation>
    <scope>NUCLEOTIDE SEQUENCE [LARGE SCALE GENOMIC DNA]</scope>
</reference>
<dbReference type="RefSeq" id="YP_009799642.1">
    <property type="nucleotide sequence ID" value="NC_047945.1"/>
</dbReference>
<dbReference type="KEGG" id="vg:54990131"/>
<name>A0A2P1MXS6_9CAUD</name>